<evidence type="ECO:0000313" key="4">
    <source>
        <dbReference type="Proteomes" id="UP000765509"/>
    </source>
</evidence>
<feature type="domain" description="Reverse transcriptase/retrotransposon-derived protein RNase H-like" evidence="2">
    <location>
        <begin position="420"/>
        <end position="505"/>
    </location>
</feature>
<dbReference type="EMBL" id="AVOT02019531">
    <property type="protein sequence ID" value="MBW0507155.1"/>
    <property type="molecule type" value="Genomic_DNA"/>
</dbReference>
<protein>
    <recommendedName>
        <fullName evidence="2">Reverse transcriptase/retrotransposon-derived protein RNase H-like domain-containing protein</fullName>
    </recommendedName>
</protein>
<name>A0A9Q3DU94_9BASI</name>
<dbReference type="Proteomes" id="UP000765509">
    <property type="component" value="Unassembled WGS sequence"/>
</dbReference>
<dbReference type="PANTHER" id="PTHR37984">
    <property type="entry name" value="PROTEIN CBG26694"/>
    <property type="match status" value="1"/>
</dbReference>
<dbReference type="Gene3D" id="3.10.10.10">
    <property type="entry name" value="HIV Type 1 Reverse Transcriptase, subunit A, domain 1"/>
    <property type="match status" value="1"/>
</dbReference>
<keyword evidence="1" id="KW-0511">Multifunctional enzyme</keyword>
<dbReference type="PANTHER" id="PTHR37984:SF5">
    <property type="entry name" value="PROTEIN NYNRIN-LIKE"/>
    <property type="match status" value="1"/>
</dbReference>
<accession>A0A9Q3DU94</accession>
<sequence>MTYSEKEALKQLPEDSSWPNISDVGEYDHMEVIDYIEGLLIHVPTIPDYWITARLNTAFKGHASIWQRKKVYAIEQVPEEESPKEDSSLDSMGNAIREHSDDYQDPKEEFLAECQEETQQEIQDLKLEAVMPQNTANNNLCKYTKDAQTLLVIPTRRMAYIHVTATNMTVFIDNSQHPFIIYSGAHCSIVAREYLDSHFPDWEKQLLPTKARKSKSTSGKMISIGTIIKEIIIPHRKGNIRLNKEFLAFEDSQIQGFLLGKDYQRMYGIDISNSKNRHITIEGQFSTILTSKQSLSLLKILKKNRPAFSIVEEPLGKIRGHDIKLYLDVERPYPPMLRGPLYPEIQETRKEVVKNINEHLEMDVIRKIGHDEIVEITTPVLITWHDCKYRLCGDFRAINNYTKLDSYPIQMIPNALGGMQHAYEKVKYELTNAPVLILPGFELPFKLYIDVACSQGLGSALHHQQIVDGEPRDGVICYLLGQLKDLEARYGDTQTECLCLVWDLEEPPLLI</sequence>
<dbReference type="AlphaFoldDB" id="A0A9Q3DU94"/>
<proteinExistence type="predicted"/>
<evidence type="ECO:0000313" key="3">
    <source>
        <dbReference type="EMBL" id="MBW0507155.1"/>
    </source>
</evidence>
<evidence type="ECO:0000256" key="1">
    <source>
        <dbReference type="ARBA" id="ARBA00023268"/>
    </source>
</evidence>
<keyword evidence="4" id="KW-1185">Reference proteome</keyword>
<reference evidence="3" key="1">
    <citation type="submission" date="2021-03" db="EMBL/GenBank/DDBJ databases">
        <title>Draft genome sequence of rust myrtle Austropuccinia psidii MF-1, a brazilian biotype.</title>
        <authorList>
            <person name="Quecine M.C."/>
            <person name="Pachon D.M.R."/>
            <person name="Bonatelli M.L."/>
            <person name="Correr F.H."/>
            <person name="Franceschini L.M."/>
            <person name="Leite T.F."/>
            <person name="Margarido G.R.A."/>
            <person name="Almeida C.A."/>
            <person name="Ferrarezi J.A."/>
            <person name="Labate C.A."/>
        </authorList>
    </citation>
    <scope>NUCLEOTIDE SEQUENCE</scope>
    <source>
        <strain evidence="3">MF-1</strain>
    </source>
</reference>
<gene>
    <name evidence="3" type="ORF">O181_046870</name>
</gene>
<dbReference type="InterPro" id="IPR043502">
    <property type="entry name" value="DNA/RNA_pol_sf"/>
</dbReference>
<organism evidence="3 4">
    <name type="scientific">Austropuccinia psidii MF-1</name>
    <dbReference type="NCBI Taxonomy" id="1389203"/>
    <lineage>
        <taxon>Eukaryota</taxon>
        <taxon>Fungi</taxon>
        <taxon>Dikarya</taxon>
        <taxon>Basidiomycota</taxon>
        <taxon>Pucciniomycotina</taxon>
        <taxon>Pucciniomycetes</taxon>
        <taxon>Pucciniales</taxon>
        <taxon>Sphaerophragmiaceae</taxon>
        <taxon>Austropuccinia</taxon>
    </lineage>
</organism>
<evidence type="ECO:0000259" key="2">
    <source>
        <dbReference type="Pfam" id="PF17919"/>
    </source>
</evidence>
<comment type="caution">
    <text evidence="3">The sequence shown here is derived from an EMBL/GenBank/DDBJ whole genome shotgun (WGS) entry which is preliminary data.</text>
</comment>
<dbReference type="SUPFAM" id="SSF56672">
    <property type="entry name" value="DNA/RNA polymerases"/>
    <property type="match status" value="1"/>
</dbReference>
<dbReference type="GO" id="GO:0003824">
    <property type="term" value="F:catalytic activity"/>
    <property type="evidence" value="ECO:0007669"/>
    <property type="project" value="UniProtKB-KW"/>
</dbReference>
<dbReference type="Pfam" id="PF17919">
    <property type="entry name" value="RT_RNaseH_2"/>
    <property type="match status" value="1"/>
</dbReference>
<dbReference type="InterPro" id="IPR041577">
    <property type="entry name" value="RT_RNaseH_2"/>
</dbReference>
<dbReference type="InterPro" id="IPR050951">
    <property type="entry name" value="Retrovirus_Pol_polyprotein"/>
</dbReference>